<accession>A4T0K9</accession>
<dbReference type="KEGG" id="pnu:Pnuc_2062"/>
<proteinExistence type="predicted"/>
<reference evidence="1 2" key="1">
    <citation type="journal article" date="2012" name="Stand. Genomic Sci.">
        <title>Complete genome sequence of Polynucleobacter necessarius subsp. asymbioticus type strain (QLW-P1DMWA-1(T)).</title>
        <authorList>
            <person name="Meincke L."/>
            <person name="Copeland A."/>
            <person name="Lapidus A."/>
            <person name="Lucas S."/>
            <person name="Berry K.W."/>
            <person name="Del Rio T.G."/>
            <person name="Hammon N."/>
            <person name="Dalin E."/>
            <person name="Tice H."/>
            <person name="Pitluck S."/>
            <person name="Richardson P."/>
            <person name="Bruce D."/>
            <person name="Goodwin L."/>
            <person name="Han C."/>
            <person name="Tapia R."/>
            <person name="Detter J.C."/>
            <person name="Schmutz J."/>
            <person name="Brettin T."/>
            <person name="Larimer F."/>
            <person name="Land M."/>
            <person name="Hauser L."/>
            <person name="Kyrpides N.C."/>
            <person name="Ivanova N."/>
            <person name="Goker M."/>
            <person name="Woyke T."/>
            <person name="Wu Q.L."/>
            <person name="Pockl M."/>
            <person name="Hahn M.W."/>
            <person name="Klenk H.P."/>
        </authorList>
    </citation>
    <scope>NUCLEOTIDE SEQUENCE [LARGE SCALE GENOMIC DNA]</scope>
    <source>
        <strain evidence="2">DSM 18221 / CIP 109841 / QLW-P1DMWA-1</strain>
    </source>
</reference>
<dbReference type="AlphaFoldDB" id="A4T0K9"/>
<dbReference type="GeneID" id="31482455"/>
<dbReference type="HOGENOM" id="CLU_1077116_0_0_4"/>
<gene>
    <name evidence="1" type="ordered locus">Pnuc_2062</name>
</gene>
<organism evidence="1 2">
    <name type="scientific">Polynucleobacter asymbioticus (strain DSM 18221 / CIP 109841 / QLW-P1DMWA-1)</name>
    <name type="common">Polynucleobacter necessarius subsp. asymbioticus</name>
    <dbReference type="NCBI Taxonomy" id="312153"/>
    <lineage>
        <taxon>Bacteria</taxon>
        <taxon>Pseudomonadati</taxon>
        <taxon>Pseudomonadota</taxon>
        <taxon>Betaproteobacteria</taxon>
        <taxon>Burkholderiales</taxon>
        <taxon>Burkholderiaceae</taxon>
        <taxon>Polynucleobacter</taxon>
    </lineage>
</organism>
<sequence length="258" mass="29595">MQIQNGTPTVIQLFDRLQSEGSLVDLYSKEFFDKNQDGPAFFLQPFEMIEEVERGISEDYGDNKFPLNHLLFLCVSLLSNEDKQLLISLYAPLKNILKDDIHHPNFLILNLYTKQILAVGLGRKNRLFCIDVASNKNIDLINLPEDSEGNNYIQNFTEHDVVDFFSDDLTGSLQTLSYAFFEQDHLPFINDLQDALESSPNEEGLYELDGYEDGVTAQDIKDMIKEYENHQESINQSLQILQSFFPELTEGDLNTGDY</sequence>
<dbReference type="EMBL" id="CP000655">
    <property type="protein sequence ID" value="ABP35273.1"/>
    <property type="molecule type" value="Genomic_DNA"/>
</dbReference>
<dbReference type="RefSeq" id="WP_011903896.1">
    <property type="nucleotide sequence ID" value="NC_009379.1"/>
</dbReference>
<protein>
    <submittedName>
        <fullName evidence="1">Uncharacterized protein</fullName>
    </submittedName>
</protein>
<name>A4T0K9_POLAQ</name>
<dbReference type="Proteomes" id="UP000000231">
    <property type="component" value="Chromosome"/>
</dbReference>
<evidence type="ECO:0000313" key="1">
    <source>
        <dbReference type="EMBL" id="ABP35273.1"/>
    </source>
</evidence>
<evidence type="ECO:0000313" key="2">
    <source>
        <dbReference type="Proteomes" id="UP000000231"/>
    </source>
</evidence>
<keyword evidence="2" id="KW-1185">Reference proteome</keyword>